<dbReference type="InterPro" id="IPR017665">
    <property type="entry name" value="Guanylate_kinase"/>
</dbReference>
<protein>
    <recommendedName>
        <fullName evidence="2">guanylate kinase</fullName>
        <ecNumber evidence="2">2.7.4.8</ecNumber>
    </recommendedName>
</protein>
<evidence type="ECO:0000256" key="6">
    <source>
        <dbReference type="ARBA" id="ARBA00022840"/>
    </source>
</evidence>
<accession>A0A9P0DG02</accession>
<dbReference type="FunFam" id="3.40.50.300:FF:000776">
    <property type="entry name" value="Guanylate kinase 2"/>
    <property type="match status" value="1"/>
</dbReference>
<dbReference type="EC" id="2.7.4.8" evidence="2"/>
<dbReference type="InterPro" id="IPR008144">
    <property type="entry name" value="Guanylate_kin-like_dom"/>
</dbReference>
<evidence type="ECO:0000256" key="4">
    <source>
        <dbReference type="ARBA" id="ARBA00022741"/>
    </source>
</evidence>
<keyword evidence="9" id="KW-1185">Reference proteome</keyword>
<reference evidence="8" key="2">
    <citation type="submission" date="2022-10" db="EMBL/GenBank/DDBJ databases">
        <authorList>
            <consortium name="ENA_rothamsted_submissions"/>
            <consortium name="culmorum"/>
            <person name="King R."/>
        </authorList>
    </citation>
    <scope>NUCLEOTIDE SEQUENCE</scope>
</reference>
<dbReference type="PANTHER" id="PTHR23117">
    <property type="entry name" value="GUANYLATE KINASE-RELATED"/>
    <property type="match status" value="1"/>
</dbReference>
<evidence type="ECO:0000256" key="5">
    <source>
        <dbReference type="ARBA" id="ARBA00022777"/>
    </source>
</evidence>
<keyword evidence="5" id="KW-0418">Kinase</keyword>
<feature type="domain" description="Guanylate kinase-like" evidence="7">
    <location>
        <begin position="5"/>
        <end position="187"/>
    </location>
</feature>
<name>A0A9P0DG02_PHACE</name>
<dbReference type="HAMAP" id="MF_00328">
    <property type="entry name" value="Guanylate_kinase"/>
    <property type="match status" value="1"/>
</dbReference>
<proteinExistence type="inferred from homology"/>
<keyword evidence="4" id="KW-0547">Nucleotide-binding</keyword>
<dbReference type="Proteomes" id="UP001153737">
    <property type="component" value="Chromosome 13"/>
</dbReference>
<dbReference type="InterPro" id="IPR008145">
    <property type="entry name" value="GK/Ca_channel_bsu"/>
</dbReference>
<comment type="similarity">
    <text evidence="1">Belongs to the guanylate kinase family.</text>
</comment>
<dbReference type="CDD" id="cd00071">
    <property type="entry name" value="GMPK"/>
    <property type="match status" value="1"/>
</dbReference>
<evidence type="ECO:0000256" key="1">
    <source>
        <dbReference type="ARBA" id="ARBA00005790"/>
    </source>
</evidence>
<keyword evidence="3" id="KW-0808">Transferase</keyword>
<dbReference type="InterPro" id="IPR020590">
    <property type="entry name" value="Guanylate_kinase_CS"/>
</dbReference>
<dbReference type="GO" id="GO:0005829">
    <property type="term" value="C:cytosol"/>
    <property type="evidence" value="ECO:0007669"/>
    <property type="project" value="TreeGrafter"/>
</dbReference>
<sequence length="198" mass="22509">MSSAVRPLLMCGPSGSGKSTLVKRMLEEFPDKFGFSVSHTTRKPRPGEQDGVHYHFTDPDSMRKAIDEGLFLENAVFTGNMYGTSKAAVQHISQQGKVCILDIDVQGVKQIKNTDLRPWSVFVKPPSMEELRRRLVNRKTESEESLQRRLDKAEEEIEYGTIPANFDVIIVNDDFDTAYEELRRFVIEKVLAKKNSNL</sequence>
<evidence type="ECO:0000313" key="8">
    <source>
        <dbReference type="EMBL" id="CAH1119787.1"/>
    </source>
</evidence>
<dbReference type="Pfam" id="PF00625">
    <property type="entry name" value="Guanylate_kin"/>
    <property type="match status" value="1"/>
</dbReference>
<dbReference type="NCBIfam" id="TIGR03263">
    <property type="entry name" value="guanyl_kin"/>
    <property type="match status" value="1"/>
</dbReference>
<dbReference type="PROSITE" id="PS50052">
    <property type="entry name" value="GUANYLATE_KINASE_2"/>
    <property type="match status" value="1"/>
</dbReference>
<dbReference type="Gene3D" id="3.40.50.300">
    <property type="entry name" value="P-loop containing nucleotide triphosphate hydrolases"/>
    <property type="match status" value="1"/>
</dbReference>
<dbReference type="PROSITE" id="PS00856">
    <property type="entry name" value="GUANYLATE_KINASE_1"/>
    <property type="match status" value="1"/>
</dbReference>
<reference evidence="8" key="1">
    <citation type="submission" date="2022-01" db="EMBL/GenBank/DDBJ databases">
        <authorList>
            <person name="King R."/>
        </authorList>
    </citation>
    <scope>NUCLEOTIDE SEQUENCE</scope>
</reference>
<dbReference type="AlphaFoldDB" id="A0A9P0DG02"/>
<evidence type="ECO:0000256" key="3">
    <source>
        <dbReference type="ARBA" id="ARBA00022679"/>
    </source>
</evidence>
<dbReference type="GO" id="GO:0004385">
    <property type="term" value="F:GMP kinase activity"/>
    <property type="evidence" value="ECO:0007669"/>
    <property type="project" value="UniProtKB-EC"/>
</dbReference>
<evidence type="ECO:0000256" key="2">
    <source>
        <dbReference type="ARBA" id="ARBA00012961"/>
    </source>
</evidence>
<dbReference type="InterPro" id="IPR027417">
    <property type="entry name" value="P-loop_NTPase"/>
</dbReference>
<dbReference type="SUPFAM" id="SSF52540">
    <property type="entry name" value="P-loop containing nucleoside triphosphate hydrolases"/>
    <property type="match status" value="1"/>
</dbReference>
<gene>
    <name evidence="8" type="ORF">PHAECO_LOCUS3519</name>
</gene>
<keyword evidence="6" id="KW-0067">ATP-binding</keyword>
<dbReference type="SMART" id="SM00072">
    <property type="entry name" value="GuKc"/>
    <property type="match status" value="1"/>
</dbReference>
<evidence type="ECO:0000259" key="7">
    <source>
        <dbReference type="PROSITE" id="PS50052"/>
    </source>
</evidence>
<dbReference type="EMBL" id="OU896719">
    <property type="protein sequence ID" value="CAH1119787.1"/>
    <property type="molecule type" value="Genomic_DNA"/>
</dbReference>
<dbReference type="GO" id="GO:0005524">
    <property type="term" value="F:ATP binding"/>
    <property type="evidence" value="ECO:0007669"/>
    <property type="project" value="UniProtKB-KW"/>
</dbReference>
<organism evidence="8 9">
    <name type="scientific">Phaedon cochleariae</name>
    <name type="common">Mustard beetle</name>
    <dbReference type="NCBI Taxonomy" id="80249"/>
    <lineage>
        <taxon>Eukaryota</taxon>
        <taxon>Metazoa</taxon>
        <taxon>Ecdysozoa</taxon>
        <taxon>Arthropoda</taxon>
        <taxon>Hexapoda</taxon>
        <taxon>Insecta</taxon>
        <taxon>Pterygota</taxon>
        <taxon>Neoptera</taxon>
        <taxon>Endopterygota</taxon>
        <taxon>Coleoptera</taxon>
        <taxon>Polyphaga</taxon>
        <taxon>Cucujiformia</taxon>
        <taxon>Chrysomeloidea</taxon>
        <taxon>Chrysomelidae</taxon>
        <taxon>Chrysomelinae</taxon>
        <taxon>Chrysomelini</taxon>
        <taxon>Phaedon</taxon>
    </lineage>
</organism>
<evidence type="ECO:0000313" key="9">
    <source>
        <dbReference type="Proteomes" id="UP001153737"/>
    </source>
</evidence>
<dbReference type="PANTHER" id="PTHR23117:SF13">
    <property type="entry name" value="GUANYLATE KINASE"/>
    <property type="match status" value="1"/>
</dbReference>